<evidence type="ECO:0000256" key="4">
    <source>
        <dbReference type="ARBA" id="ARBA00005225"/>
    </source>
</evidence>
<comment type="cofactor">
    <cofactor evidence="16">
        <name>NH4(+)</name>
        <dbReference type="ChEBI" id="CHEBI:28938"/>
    </cofactor>
    <cofactor evidence="16">
        <name>K(+)</name>
        <dbReference type="ChEBI" id="CHEBI:29103"/>
    </cofactor>
    <text evidence="16">A monovalent cation. Ammonium or potassium.</text>
</comment>
<organism evidence="17 18">
    <name type="scientific">Polynucleobacter cosmopolitanus</name>
    <dbReference type="NCBI Taxonomy" id="351345"/>
    <lineage>
        <taxon>Bacteria</taxon>
        <taxon>Pseudomonadati</taxon>
        <taxon>Pseudomonadota</taxon>
        <taxon>Betaproteobacteria</taxon>
        <taxon>Burkholderiales</taxon>
        <taxon>Burkholderiaceae</taxon>
        <taxon>Polynucleobacter</taxon>
    </lineage>
</organism>
<comment type="caution">
    <text evidence="16">Lacks conserved residue(s) required for the propagation of feature annotation.</text>
</comment>
<evidence type="ECO:0000256" key="16">
    <source>
        <dbReference type="HAMAP-Rule" id="MF_01274"/>
    </source>
</evidence>
<comment type="catalytic activity">
    <reaction evidence="1 16">
        <text>(R)-pantothenate + ATP = (R)-4'-phosphopantothenate + ADP + H(+)</text>
        <dbReference type="Rhea" id="RHEA:16373"/>
        <dbReference type="ChEBI" id="CHEBI:10986"/>
        <dbReference type="ChEBI" id="CHEBI:15378"/>
        <dbReference type="ChEBI" id="CHEBI:29032"/>
        <dbReference type="ChEBI" id="CHEBI:30616"/>
        <dbReference type="ChEBI" id="CHEBI:456216"/>
        <dbReference type="EC" id="2.7.1.33"/>
    </reaction>
</comment>
<dbReference type="GO" id="GO:0005524">
    <property type="term" value="F:ATP binding"/>
    <property type="evidence" value="ECO:0007669"/>
    <property type="project" value="UniProtKB-UniRule"/>
</dbReference>
<evidence type="ECO:0000256" key="13">
    <source>
        <dbReference type="ARBA" id="ARBA00022993"/>
    </source>
</evidence>
<protein>
    <recommendedName>
        <fullName evidence="15 16">Type III pantothenate kinase</fullName>
        <ecNumber evidence="6 16">2.7.1.33</ecNumber>
    </recommendedName>
    <alternativeName>
        <fullName evidence="16">PanK-III</fullName>
    </alternativeName>
    <alternativeName>
        <fullName evidence="16">Pantothenic acid kinase</fullName>
    </alternativeName>
</protein>
<feature type="binding site" evidence="16">
    <location>
        <position position="186"/>
    </location>
    <ligand>
        <name>substrate</name>
    </ligand>
</feature>
<keyword evidence="18" id="KW-1185">Reference proteome</keyword>
<feature type="binding site" evidence="16">
    <location>
        <position position="133"/>
    </location>
    <ligand>
        <name>ATP</name>
        <dbReference type="ChEBI" id="CHEBI:30616"/>
    </ligand>
</feature>
<keyword evidence="11 16" id="KW-0067">ATP-binding</keyword>
<evidence type="ECO:0000256" key="9">
    <source>
        <dbReference type="ARBA" id="ARBA00022741"/>
    </source>
</evidence>
<comment type="caution">
    <text evidence="17">The sequence shown here is derived from an EMBL/GenBank/DDBJ whole genome shotgun (WGS) entry which is preliminary data.</text>
</comment>
<evidence type="ECO:0000256" key="8">
    <source>
        <dbReference type="ARBA" id="ARBA00022679"/>
    </source>
</evidence>
<comment type="function">
    <text evidence="16">Catalyzes the phosphorylation of pantothenate (Pan), the first step in CoA biosynthesis.</text>
</comment>
<comment type="similarity">
    <text evidence="14 16">Belongs to the type III pantothenate kinase family.</text>
</comment>
<gene>
    <name evidence="16" type="primary">coaX</name>
    <name evidence="17" type="ORF">AOC33_01615</name>
</gene>
<evidence type="ECO:0000256" key="14">
    <source>
        <dbReference type="ARBA" id="ARBA00038036"/>
    </source>
</evidence>
<evidence type="ECO:0000256" key="2">
    <source>
        <dbReference type="ARBA" id="ARBA00001958"/>
    </source>
</evidence>
<dbReference type="EMBL" id="NJGG01000001">
    <property type="protein sequence ID" value="OXL15823.1"/>
    <property type="molecule type" value="Genomic_DNA"/>
</dbReference>
<dbReference type="HAMAP" id="MF_01274">
    <property type="entry name" value="Pantothen_kinase_3"/>
    <property type="match status" value="1"/>
</dbReference>
<evidence type="ECO:0000256" key="6">
    <source>
        <dbReference type="ARBA" id="ARBA00012102"/>
    </source>
</evidence>
<dbReference type="InterPro" id="IPR043129">
    <property type="entry name" value="ATPase_NBD"/>
</dbReference>
<feature type="active site" description="Proton acceptor" evidence="16">
    <location>
        <position position="109"/>
    </location>
</feature>
<name>A0A229FV82_9BURK</name>
<evidence type="ECO:0000256" key="12">
    <source>
        <dbReference type="ARBA" id="ARBA00022958"/>
    </source>
</evidence>
<reference evidence="17 18" key="1">
    <citation type="submission" date="2017-06" db="EMBL/GenBank/DDBJ databases">
        <title>Reclassification of a Polynucleobacter cosmopolitanus strain isolated from tropical Lake Victoria as Polynucleobacter victoriensis comb. nov.</title>
        <authorList>
            <person name="Hahn M.W."/>
        </authorList>
    </citation>
    <scope>NUCLEOTIDE SEQUENCE [LARGE SCALE GENOMIC DNA]</scope>
    <source>
        <strain evidence="17 18">MWH-MoIso2</strain>
    </source>
</reference>
<evidence type="ECO:0000256" key="1">
    <source>
        <dbReference type="ARBA" id="ARBA00001206"/>
    </source>
</evidence>
<dbReference type="Pfam" id="PF03309">
    <property type="entry name" value="Pan_kinase"/>
    <property type="match status" value="1"/>
</dbReference>
<dbReference type="GO" id="GO:0015937">
    <property type="term" value="P:coenzyme A biosynthetic process"/>
    <property type="evidence" value="ECO:0007669"/>
    <property type="project" value="UniProtKB-UniRule"/>
</dbReference>
<feature type="binding site" evidence="16">
    <location>
        <begin position="7"/>
        <end position="14"/>
    </location>
    <ligand>
        <name>ATP</name>
        <dbReference type="ChEBI" id="CHEBI:30616"/>
    </ligand>
</feature>
<dbReference type="PANTHER" id="PTHR34265:SF1">
    <property type="entry name" value="TYPE III PANTOTHENATE KINASE"/>
    <property type="match status" value="1"/>
</dbReference>
<dbReference type="NCBIfam" id="TIGR00671">
    <property type="entry name" value="baf"/>
    <property type="match status" value="1"/>
</dbReference>
<evidence type="ECO:0000313" key="18">
    <source>
        <dbReference type="Proteomes" id="UP000215188"/>
    </source>
</evidence>
<feature type="binding site" evidence="16">
    <location>
        <begin position="107"/>
        <end position="110"/>
    </location>
    <ligand>
        <name>substrate</name>
    </ligand>
</feature>
<evidence type="ECO:0000256" key="10">
    <source>
        <dbReference type="ARBA" id="ARBA00022777"/>
    </source>
</evidence>
<evidence type="ECO:0000313" key="17">
    <source>
        <dbReference type="EMBL" id="OXL15823.1"/>
    </source>
</evidence>
<keyword evidence="9 16" id="KW-0547">Nucleotide-binding</keyword>
<evidence type="ECO:0000256" key="5">
    <source>
        <dbReference type="ARBA" id="ARBA00011738"/>
    </source>
</evidence>
<keyword evidence="8 16" id="KW-0808">Transferase</keyword>
<comment type="subcellular location">
    <subcellularLocation>
        <location evidence="3 16">Cytoplasm</location>
    </subcellularLocation>
</comment>
<dbReference type="AlphaFoldDB" id="A0A229FV82"/>
<dbReference type="GO" id="GO:0004594">
    <property type="term" value="F:pantothenate kinase activity"/>
    <property type="evidence" value="ECO:0007669"/>
    <property type="project" value="UniProtKB-UniRule"/>
</dbReference>
<dbReference type="Proteomes" id="UP000215188">
    <property type="component" value="Unassembled WGS sequence"/>
</dbReference>
<comment type="cofactor">
    <cofactor evidence="2">
        <name>K(+)</name>
        <dbReference type="ChEBI" id="CHEBI:29103"/>
    </cofactor>
</comment>
<dbReference type="CDD" id="cd24015">
    <property type="entry name" value="ASKHA_NBD_PanK-III"/>
    <property type="match status" value="1"/>
</dbReference>
<evidence type="ECO:0000256" key="3">
    <source>
        <dbReference type="ARBA" id="ARBA00004496"/>
    </source>
</evidence>
<comment type="subunit">
    <text evidence="5 16">Homodimer.</text>
</comment>
<dbReference type="Gene3D" id="3.30.420.40">
    <property type="match status" value="2"/>
</dbReference>
<dbReference type="InterPro" id="IPR004619">
    <property type="entry name" value="Type_III_PanK"/>
</dbReference>
<dbReference type="UniPathway" id="UPA00241">
    <property type="reaction ID" value="UER00352"/>
</dbReference>
<keyword evidence="12 16" id="KW-0630">Potassium</keyword>
<feature type="binding site" evidence="16">
    <location>
        <position position="100"/>
    </location>
    <ligand>
        <name>substrate</name>
    </ligand>
</feature>
<dbReference type="SUPFAM" id="SSF53067">
    <property type="entry name" value="Actin-like ATPase domain"/>
    <property type="match status" value="2"/>
</dbReference>
<dbReference type="RefSeq" id="WP_089514860.1">
    <property type="nucleotide sequence ID" value="NZ_NJGG01000001.1"/>
</dbReference>
<evidence type="ECO:0000256" key="7">
    <source>
        <dbReference type="ARBA" id="ARBA00022490"/>
    </source>
</evidence>
<dbReference type="GO" id="GO:0005737">
    <property type="term" value="C:cytoplasm"/>
    <property type="evidence" value="ECO:0007669"/>
    <property type="project" value="UniProtKB-SubCell"/>
</dbReference>
<dbReference type="OrthoDB" id="9781305at2"/>
<sequence>MSILLIDIGNSRLKWAMASSNGDLDSDFIDQGSSMNDSPTQLTEFDPLSKNQSIEKIICSSVIGETQTLALKKHLKTIMPQASWFKMNGLSAIEHLGSQYDQPEQLGADRRAMALGAHQMFPNKNLLVISAGTATTIDLITPSHHMGGWIIPGMALMTNALNLNTAQLPKVSTDKEDSSLKIGTNTHDGIYQGILASHIGAITMAQEYAKNQKIKLDLMIVTGGNAKTLVALLKECSSSVPVHHEEQMVLKGLLAWNKMGLTS</sequence>
<evidence type="ECO:0000256" key="11">
    <source>
        <dbReference type="ARBA" id="ARBA00022840"/>
    </source>
</evidence>
<proteinExistence type="inferred from homology"/>
<keyword evidence="7 16" id="KW-0963">Cytoplasm</keyword>
<keyword evidence="13 16" id="KW-0173">Coenzyme A biosynthesis</keyword>
<accession>A0A229FV82</accession>
<comment type="pathway">
    <text evidence="4 16">Cofactor biosynthesis; coenzyme A biosynthesis; CoA from (R)-pantothenate: step 1/5.</text>
</comment>
<dbReference type="PANTHER" id="PTHR34265">
    <property type="entry name" value="TYPE III PANTOTHENATE KINASE"/>
    <property type="match status" value="1"/>
</dbReference>
<keyword evidence="10 16" id="KW-0418">Kinase</keyword>
<dbReference type="EC" id="2.7.1.33" evidence="6 16"/>
<evidence type="ECO:0000256" key="15">
    <source>
        <dbReference type="ARBA" id="ARBA00040883"/>
    </source>
</evidence>